<evidence type="ECO:0000313" key="3">
    <source>
        <dbReference type="Proteomes" id="UP000276133"/>
    </source>
</evidence>
<name>A0A3M7T0Y7_BRAPC</name>
<gene>
    <name evidence="2" type="ORF">BpHYR1_010963</name>
</gene>
<reference evidence="2 3" key="1">
    <citation type="journal article" date="2018" name="Sci. Rep.">
        <title>Genomic signatures of local adaptation to the degree of environmental predictability in rotifers.</title>
        <authorList>
            <person name="Franch-Gras L."/>
            <person name="Hahn C."/>
            <person name="Garcia-Roger E.M."/>
            <person name="Carmona M.J."/>
            <person name="Serra M."/>
            <person name="Gomez A."/>
        </authorList>
    </citation>
    <scope>NUCLEOTIDE SEQUENCE [LARGE SCALE GENOMIC DNA]</scope>
    <source>
        <strain evidence="2">HYR1</strain>
    </source>
</reference>
<evidence type="ECO:0000313" key="2">
    <source>
        <dbReference type="EMBL" id="RNA41686.1"/>
    </source>
</evidence>
<dbReference type="PANTHER" id="PTHR16244">
    <property type="entry name" value="CEROID-LIPOFUSCINOSIS NEURONAL PROTEIN 6"/>
    <property type="match status" value="1"/>
</dbReference>
<dbReference type="InterPro" id="IPR029255">
    <property type="entry name" value="CLN6"/>
</dbReference>
<dbReference type="PANTHER" id="PTHR16244:SF2">
    <property type="entry name" value="CEROID-LIPOFUSCINOSIS NEURONAL PROTEIN 6"/>
    <property type="match status" value="1"/>
</dbReference>
<dbReference type="OrthoDB" id="9970199at2759"/>
<protein>
    <submittedName>
        <fullName evidence="2">Ceroid-lipofuscinosis neuronal 6</fullName>
    </submittedName>
</protein>
<keyword evidence="1" id="KW-0812">Transmembrane</keyword>
<sequence>MAKKNNSEKQIVKNDQNNFQWLIWTLFALENWILDFGRPIAMLVSPQEWFPLSMPSIGDYFHMAYNVITPFCLYNLMNKASKKSNQMLVNLCIIFFIMGASIHLVGDSINHRLSLIGYQLHLSVEDNPIMKKLEPKALVKSFELLYFYDEVLGHYMWYIPFFLCINIYFTNCFCVQNQSDPKFSLFQQIGKNILLIFSSVYYWYLVTEGQITPLFISSLAFMHLVLLYNVIVGRKMDQNGRFLLNMFQMTFVLVALWSYWLWDDAQLRIKYPGLIYVPEPWSVYSLHFRDYFNLF</sequence>
<comment type="caution">
    <text evidence="2">The sequence shown here is derived from an EMBL/GenBank/DDBJ whole genome shotgun (WGS) entry which is preliminary data.</text>
</comment>
<proteinExistence type="predicted"/>
<dbReference type="STRING" id="10195.A0A3M7T0Y7"/>
<feature type="transmembrane region" description="Helical" evidence="1">
    <location>
        <begin position="21"/>
        <end position="40"/>
    </location>
</feature>
<dbReference type="AlphaFoldDB" id="A0A3M7T0Y7"/>
<dbReference type="Proteomes" id="UP000276133">
    <property type="component" value="Unassembled WGS sequence"/>
</dbReference>
<keyword evidence="3" id="KW-1185">Reference proteome</keyword>
<dbReference type="EMBL" id="REGN01000473">
    <property type="protein sequence ID" value="RNA41686.1"/>
    <property type="molecule type" value="Genomic_DNA"/>
</dbReference>
<dbReference type="Pfam" id="PF15156">
    <property type="entry name" value="CLN6"/>
    <property type="match status" value="1"/>
</dbReference>
<organism evidence="2 3">
    <name type="scientific">Brachionus plicatilis</name>
    <name type="common">Marine rotifer</name>
    <name type="synonym">Brachionus muelleri</name>
    <dbReference type="NCBI Taxonomy" id="10195"/>
    <lineage>
        <taxon>Eukaryota</taxon>
        <taxon>Metazoa</taxon>
        <taxon>Spiralia</taxon>
        <taxon>Gnathifera</taxon>
        <taxon>Rotifera</taxon>
        <taxon>Eurotatoria</taxon>
        <taxon>Monogononta</taxon>
        <taxon>Pseudotrocha</taxon>
        <taxon>Ploima</taxon>
        <taxon>Brachionidae</taxon>
        <taxon>Brachionus</taxon>
    </lineage>
</organism>
<feature type="transmembrane region" description="Helical" evidence="1">
    <location>
        <begin position="88"/>
        <end position="106"/>
    </location>
</feature>
<feature type="transmembrane region" description="Helical" evidence="1">
    <location>
        <begin position="185"/>
        <end position="205"/>
    </location>
</feature>
<feature type="transmembrane region" description="Helical" evidence="1">
    <location>
        <begin position="242"/>
        <end position="262"/>
    </location>
</feature>
<keyword evidence="1" id="KW-0472">Membrane</keyword>
<evidence type="ECO:0000256" key="1">
    <source>
        <dbReference type="SAM" id="Phobius"/>
    </source>
</evidence>
<keyword evidence="1" id="KW-1133">Transmembrane helix</keyword>
<feature type="transmembrane region" description="Helical" evidence="1">
    <location>
        <begin position="155"/>
        <end position="173"/>
    </location>
</feature>
<feature type="transmembrane region" description="Helical" evidence="1">
    <location>
        <begin position="60"/>
        <end position="76"/>
    </location>
</feature>
<feature type="transmembrane region" description="Helical" evidence="1">
    <location>
        <begin position="211"/>
        <end position="230"/>
    </location>
</feature>
<accession>A0A3M7T0Y7</accession>